<reference evidence="2" key="1">
    <citation type="submission" date="2023-03" db="EMBL/GenBank/DDBJ databases">
        <title>Massive genome expansion in bonnet fungi (Mycena s.s.) driven by repeated elements and novel gene families across ecological guilds.</title>
        <authorList>
            <consortium name="Lawrence Berkeley National Laboratory"/>
            <person name="Harder C.B."/>
            <person name="Miyauchi S."/>
            <person name="Viragh M."/>
            <person name="Kuo A."/>
            <person name="Thoen E."/>
            <person name="Andreopoulos B."/>
            <person name="Lu D."/>
            <person name="Skrede I."/>
            <person name="Drula E."/>
            <person name="Henrissat B."/>
            <person name="Morin E."/>
            <person name="Kohler A."/>
            <person name="Barry K."/>
            <person name="LaButti K."/>
            <person name="Morin E."/>
            <person name="Salamov A."/>
            <person name="Lipzen A."/>
            <person name="Mereny Z."/>
            <person name="Hegedus B."/>
            <person name="Baldrian P."/>
            <person name="Stursova M."/>
            <person name="Weitz H."/>
            <person name="Taylor A."/>
            <person name="Grigoriev I.V."/>
            <person name="Nagy L.G."/>
            <person name="Martin F."/>
            <person name="Kauserud H."/>
        </authorList>
    </citation>
    <scope>NUCLEOTIDE SEQUENCE</scope>
    <source>
        <strain evidence="2">CBHHK188m</strain>
    </source>
</reference>
<feature type="compositionally biased region" description="Low complexity" evidence="1">
    <location>
        <begin position="46"/>
        <end position="57"/>
    </location>
</feature>
<feature type="region of interest" description="Disordered" evidence="1">
    <location>
        <begin position="144"/>
        <end position="183"/>
    </location>
</feature>
<proteinExistence type="predicted"/>
<dbReference type="EMBL" id="JARJLG010000228">
    <property type="protein sequence ID" value="KAJ7725421.1"/>
    <property type="molecule type" value="Genomic_DNA"/>
</dbReference>
<evidence type="ECO:0000313" key="2">
    <source>
        <dbReference type="EMBL" id="KAJ7725421.1"/>
    </source>
</evidence>
<organism evidence="2 3">
    <name type="scientific">Mycena maculata</name>
    <dbReference type="NCBI Taxonomy" id="230809"/>
    <lineage>
        <taxon>Eukaryota</taxon>
        <taxon>Fungi</taxon>
        <taxon>Dikarya</taxon>
        <taxon>Basidiomycota</taxon>
        <taxon>Agaricomycotina</taxon>
        <taxon>Agaricomycetes</taxon>
        <taxon>Agaricomycetidae</taxon>
        <taxon>Agaricales</taxon>
        <taxon>Marasmiineae</taxon>
        <taxon>Mycenaceae</taxon>
        <taxon>Mycena</taxon>
    </lineage>
</organism>
<name>A0AAD7HR23_9AGAR</name>
<protein>
    <submittedName>
        <fullName evidence="2">Uncharacterized protein</fullName>
    </submittedName>
</protein>
<feature type="compositionally biased region" description="Polar residues" evidence="1">
    <location>
        <begin position="174"/>
        <end position="183"/>
    </location>
</feature>
<feature type="compositionally biased region" description="Polar residues" evidence="1">
    <location>
        <begin position="63"/>
        <end position="80"/>
    </location>
</feature>
<evidence type="ECO:0000313" key="3">
    <source>
        <dbReference type="Proteomes" id="UP001215280"/>
    </source>
</evidence>
<evidence type="ECO:0000256" key="1">
    <source>
        <dbReference type="SAM" id="MobiDB-lite"/>
    </source>
</evidence>
<sequence length="183" mass="19302">MVNPFPPVFAVNAPHGLIDALDAHTCKHRPALLPLNSGHASAAARCASDRAGGSSSGPPHTALRSQLGSHSLSRMRTGSRSARADDLHFHSRYRAHRLRLLTPVDAPAPMLGFGLVIWLPPAAGVGARRARRSGSASARRCCWSPEGISDGTARRSRGTPPVVWRKGGPETGRSRSLSGTATL</sequence>
<dbReference type="AlphaFoldDB" id="A0AAD7HR23"/>
<accession>A0AAD7HR23</accession>
<gene>
    <name evidence="2" type="ORF">DFH07DRAFT_970861</name>
</gene>
<keyword evidence="3" id="KW-1185">Reference proteome</keyword>
<comment type="caution">
    <text evidence="2">The sequence shown here is derived from an EMBL/GenBank/DDBJ whole genome shotgun (WGS) entry which is preliminary data.</text>
</comment>
<dbReference type="Proteomes" id="UP001215280">
    <property type="component" value="Unassembled WGS sequence"/>
</dbReference>
<feature type="region of interest" description="Disordered" evidence="1">
    <location>
        <begin position="46"/>
        <end position="81"/>
    </location>
</feature>